<evidence type="ECO:0000313" key="3">
    <source>
        <dbReference type="Proteomes" id="UP001153709"/>
    </source>
</evidence>
<sequence>MDEIIQAVRKGHGYRMGNKEIQILCYADDAALIAETEDKLQRLTHIFNTTAKKYTIIISADKTKCMTTSKYPLRCKIEIDGKIIKQEARFRYLGIDITGYGDVEKEVRQQSLKTSKAAGSLNDTIWKNKHLRQDIKKIYKAAIRPYTAETRPDASKTRRLLETTEMKILRRISGRSLVYRERSEKISRRCNIEDINGWVTKRK</sequence>
<evidence type="ECO:0000259" key="1">
    <source>
        <dbReference type="PROSITE" id="PS50878"/>
    </source>
</evidence>
<dbReference type="AlphaFoldDB" id="A0A9P0DZH2"/>
<dbReference type="PANTHER" id="PTHR47027:SF20">
    <property type="entry name" value="REVERSE TRANSCRIPTASE-LIKE PROTEIN WITH RNA-DIRECTED DNA POLYMERASE DOMAIN"/>
    <property type="match status" value="1"/>
</dbReference>
<reference evidence="2" key="1">
    <citation type="submission" date="2022-01" db="EMBL/GenBank/DDBJ databases">
        <authorList>
            <person name="King R."/>
        </authorList>
    </citation>
    <scope>NUCLEOTIDE SEQUENCE</scope>
</reference>
<dbReference type="PROSITE" id="PS50878">
    <property type="entry name" value="RT_POL"/>
    <property type="match status" value="1"/>
</dbReference>
<dbReference type="Pfam" id="PF00078">
    <property type="entry name" value="RVT_1"/>
    <property type="match status" value="1"/>
</dbReference>
<gene>
    <name evidence="2" type="ORF">DIABBA_LOCUS5656</name>
</gene>
<protein>
    <recommendedName>
        <fullName evidence="1">Reverse transcriptase domain-containing protein</fullName>
    </recommendedName>
</protein>
<dbReference type="PANTHER" id="PTHR47027">
    <property type="entry name" value="REVERSE TRANSCRIPTASE DOMAIN-CONTAINING PROTEIN"/>
    <property type="match status" value="1"/>
</dbReference>
<evidence type="ECO:0000313" key="2">
    <source>
        <dbReference type="EMBL" id="CAH1276451.1"/>
    </source>
</evidence>
<proteinExistence type="predicted"/>
<dbReference type="OrthoDB" id="6758613at2759"/>
<organism evidence="2 3">
    <name type="scientific">Diabrotica balteata</name>
    <name type="common">Banded cucumber beetle</name>
    <dbReference type="NCBI Taxonomy" id="107213"/>
    <lineage>
        <taxon>Eukaryota</taxon>
        <taxon>Metazoa</taxon>
        <taxon>Ecdysozoa</taxon>
        <taxon>Arthropoda</taxon>
        <taxon>Hexapoda</taxon>
        <taxon>Insecta</taxon>
        <taxon>Pterygota</taxon>
        <taxon>Neoptera</taxon>
        <taxon>Endopterygota</taxon>
        <taxon>Coleoptera</taxon>
        <taxon>Polyphaga</taxon>
        <taxon>Cucujiformia</taxon>
        <taxon>Chrysomeloidea</taxon>
        <taxon>Chrysomelidae</taxon>
        <taxon>Galerucinae</taxon>
        <taxon>Diabroticina</taxon>
        <taxon>Diabroticites</taxon>
        <taxon>Diabrotica</taxon>
    </lineage>
</organism>
<dbReference type="Proteomes" id="UP001153709">
    <property type="component" value="Chromosome 3"/>
</dbReference>
<keyword evidence="3" id="KW-1185">Reference proteome</keyword>
<dbReference type="EMBL" id="OU898278">
    <property type="protein sequence ID" value="CAH1276451.1"/>
    <property type="molecule type" value="Genomic_DNA"/>
</dbReference>
<dbReference type="InterPro" id="IPR000477">
    <property type="entry name" value="RT_dom"/>
</dbReference>
<name>A0A9P0DZH2_DIABA</name>
<feature type="domain" description="Reverse transcriptase" evidence="1">
    <location>
        <begin position="1"/>
        <end position="97"/>
    </location>
</feature>
<accession>A0A9P0DZH2</accession>